<dbReference type="OrthoDB" id="2160638at2759"/>
<dbReference type="EMBL" id="VSRR010009057">
    <property type="protein sequence ID" value="MPC49724.1"/>
    <property type="molecule type" value="Genomic_DNA"/>
</dbReference>
<evidence type="ECO:0000256" key="1">
    <source>
        <dbReference type="SAM" id="MobiDB-lite"/>
    </source>
</evidence>
<dbReference type="AlphaFoldDB" id="A0A5B7FZU5"/>
<name>A0A5B7FZU5_PORTR</name>
<organism evidence="3 4">
    <name type="scientific">Portunus trituberculatus</name>
    <name type="common">Swimming crab</name>
    <name type="synonym">Neptunus trituberculatus</name>
    <dbReference type="NCBI Taxonomy" id="210409"/>
    <lineage>
        <taxon>Eukaryota</taxon>
        <taxon>Metazoa</taxon>
        <taxon>Ecdysozoa</taxon>
        <taxon>Arthropoda</taxon>
        <taxon>Crustacea</taxon>
        <taxon>Multicrustacea</taxon>
        <taxon>Malacostraca</taxon>
        <taxon>Eumalacostraca</taxon>
        <taxon>Eucarida</taxon>
        <taxon>Decapoda</taxon>
        <taxon>Pleocyemata</taxon>
        <taxon>Brachyura</taxon>
        <taxon>Eubrachyura</taxon>
        <taxon>Portunoidea</taxon>
        <taxon>Portunidae</taxon>
        <taxon>Portuninae</taxon>
        <taxon>Portunus</taxon>
    </lineage>
</organism>
<protein>
    <submittedName>
        <fullName evidence="3">Uncharacterized protein</fullName>
    </submittedName>
</protein>
<dbReference type="Proteomes" id="UP000324222">
    <property type="component" value="Unassembled WGS sequence"/>
</dbReference>
<gene>
    <name evidence="3" type="ORF">E2C01_043535</name>
</gene>
<reference evidence="3 4" key="1">
    <citation type="submission" date="2019-05" db="EMBL/GenBank/DDBJ databases">
        <title>Another draft genome of Portunus trituberculatus and its Hox gene families provides insights of decapod evolution.</title>
        <authorList>
            <person name="Jeong J.-H."/>
            <person name="Song I."/>
            <person name="Kim S."/>
            <person name="Choi T."/>
            <person name="Kim D."/>
            <person name="Ryu S."/>
            <person name="Kim W."/>
        </authorList>
    </citation>
    <scope>NUCLEOTIDE SEQUENCE [LARGE SCALE GENOMIC DNA]</scope>
    <source>
        <tissue evidence="3">Muscle</tissue>
    </source>
</reference>
<keyword evidence="2" id="KW-1133">Transmembrane helix</keyword>
<accession>A0A5B7FZU5</accession>
<keyword evidence="2" id="KW-0472">Membrane</keyword>
<evidence type="ECO:0000313" key="4">
    <source>
        <dbReference type="Proteomes" id="UP000324222"/>
    </source>
</evidence>
<sequence>MTLKVLTTVVITDLQQNGEASSISTSSSNCNREQHSVQQKKQLQDGASHSPDYLQKAPESHLWTKRDTGERHEAEEMQASPSLLPLTLENGRKRNEIILGSQKTTGLLDLPPPLESKPESDTSINGKYLYLSIFELLFCIFLFLLSPLHYFQMATPWKKQYFLSFTKYENILICVFFTLNNS</sequence>
<feature type="transmembrane region" description="Helical" evidence="2">
    <location>
        <begin position="128"/>
        <end position="151"/>
    </location>
</feature>
<keyword evidence="4" id="KW-1185">Reference proteome</keyword>
<keyword evidence="2" id="KW-0812">Transmembrane</keyword>
<evidence type="ECO:0000256" key="2">
    <source>
        <dbReference type="SAM" id="Phobius"/>
    </source>
</evidence>
<comment type="caution">
    <text evidence="3">The sequence shown here is derived from an EMBL/GenBank/DDBJ whole genome shotgun (WGS) entry which is preliminary data.</text>
</comment>
<proteinExistence type="predicted"/>
<feature type="region of interest" description="Disordered" evidence="1">
    <location>
        <begin position="18"/>
        <end position="61"/>
    </location>
</feature>
<evidence type="ECO:0000313" key="3">
    <source>
        <dbReference type="EMBL" id="MPC49724.1"/>
    </source>
</evidence>
<feature type="compositionally biased region" description="Polar residues" evidence="1">
    <location>
        <begin position="36"/>
        <end position="47"/>
    </location>
</feature>